<evidence type="ECO:0000256" key="1">
    <source>
        <dbReference type="SAM" id="MobiDB-lite"/>
    </source>
</evidence>
<keyword evidence="3" id="KW-1185">Reference proteome</keyword>
<proteinExistence type="predicted"/>
<evidence type="ECO:0000313" key="2">
    <source>
        <dbReference type="EMBL" id="UWM56102.1"/>
    </source>
</evidence>
<dbReference type="GeneID" id="74942229"/>
<protein>
    <submittedName>
        <fullName evidence="2">Acc operon protein</fullName>
    </submittedName>
</protein>
<accession>A0A9E7UCC4</accession>
<dbReference type="RefSeq" id="WP_260595222.1">
    <property type="nucleotide sequence ID" value="NZ_CP104003.1"/>
</dbReference>
<name>A0A9E7UCC4_9EURY</name>
<dbReference type="InterPro" id="IPR058335">
    <property type="entry name" value="PccX"/>
</dbReference>
<sequence length="87" mass="9561">MSDDEYEFDVPDDASEDEAVAIAAVVNAHLAALEAAADTEESAQEPWNPRRWSFAGRVSALQRREARVPTSAPEDAWTAAGRTTRMR</sequence>
<dbReference type="Pfam" id="PF26062">
    <property type="entry name" value="DUF8022"/>
    <property type="match status" value="1"/>
</dbReference>
<organism evidence="2 3">
    <name type="scientific">Salinirubellus salinus</name>
    <dbReference type="NCBI Taxonomy" id="1364945"/>
    <lineage>
        <taxon>Archaea</taxon>
        <taxon>Methanobacteriati</taxon>
        <taxon>Methanobacteriota</taxon>
        <taxon>Stenosarchaea group</taxon>
        <taxon>Halobacteria</taxon>
        <taxon>Halobacteriales</taxon>
        <taxon>Natronomonadaceae</taxon>
        <taxon>Salinirubellus</taxon>
    </lineage>
</organism>
<dbReference type="EMBL" id="CP104003">
    <property type="protein sequence ID" value="UWM56102.1"/>
    <property type="molecule type" value="Genomic_DNA"/>
</dbReference>
<gene>
    <name evidence="2" type="ORF">N0B31_07365</name>
</gene>
<dbReference type="KEGG" id="ssai:N0B31_07365"/>
<dbReference type="AlphaFoldDB" id="A0A9E7UCC4"/>
<dbReference type="Proteomes" id="UP001057580">
    <property type="component" value="Chromosome"/>
</dbReference>
<reference evidence="2" key="1">
    <citation type="submission" date="2022-09" db="EMBL/GenBank/DDBJ databases">
        <title>Diverse halophilic archaea isolated from saline environments.</title>
        <authorList>
            <person name="Cui H.-L."/>
        </authorList>
    </citation>
    <scope>NUCLEOTIDE SEQUENCE</scope>
    <source>
        <strain evidence="2">ZS-35-S2</strain>
    </source>
</reference>
<evidence type="ECO:0000313" key="3">
    <source>
        <dbReference type="Proteomes" id="UP001057580"/>
    </source>
</evidence>
<feature type="region of interest" description="Disordered" evidence="1">
    <location>
        <begin position="63"/>
        <end position="87"/>
    </location>
</feature>